<dbReference type="RefSeq" id="XP_040695225.1">
    <property type="nucleotide sequence ID" value="XM_040830163.1"/>
</dbReference>
<dbReference type="EMBL" id="KV878209">
    <property type="protein sequence ID" value="OJJ41549.1"/>
    <property type="molecule type" value="Genomic_DNA"/>
</dbReference>
<gene>
    <name evidence="1" type="ORF">ASPWEDRAFT_167563</name>
</gene>
<evidence type="ECO:0000313" key="2">
    <source>
        <dbReference type="Proteomes" id="UP000184383"/>
    </source>
</evidence>
<dbReference type="Proteomes" id="UP000184383">
    <property type="component" value="Unassembled WGS sequence"/>
</dbReference>
<dbReference type="VEuPathDB" id="FungiDB:ASPWEDRAFT_167563"/>
<dbReference type="AlphaFoldDB" id="A0A1L9S329"/>
<organism evidence="1 2">
    <name type="scientific">Aspergillus wentii DTO 134E9</name>
    <dbReference type="NCBI Taxonomy" id="1073089"/>
    <lineage>
        <taxon>Eukaryota</taxon>
        <taxon>Fungi</taxon>
        <taxon>Dikarya</taxon>
        <taxon>Ascomycota</taxon>
        <taxon>Pezizomycotina</taxon>
        <taxon>Eurotiomycetes</taxon>
        <taxon>Eurotiomycetidae</taxon>
        <taxon>Eurotiales</taxon>
        <taxon>Aspergillaceae</taxon>
        <taxon>Aspergillus</taxon>
        <taxon>Aspergillus subgen. Cremei</taxon>
    </lineage>
</organism>
<protein>
    <submittedName>
        <fullName evidence="1">Uncharacterized protein</fullName>
    </submittedName>
</protein>
<dbReference type="GeneID" id="63746011"/>
<keyword evidence="2" id="KW-1185">Reference proteome</keyword>
<dbReference type="OrthoDB" id="4381838at2759"/>
<reference evidence="2" key="1">
    <citation type="journal article" date="2017" name="Genome Biol.">
        <title>Comparative genomics reveals high biological diversity and specific adaptations in the industrially and medically important fungal genus Aspergillus.</title>
        <authorList>
            <person name="de Vries R.P."/>
            <person name="Riley R."/>
            <person name="Wiebenga A."/>
            <person name="Aguilar-Osorio G."/>
            <person name="Amillis S."/>
            <person name="Uchima C.A."/>
            <person name="Anderluh G."/>
            <person name="Asadollahi M."/>
            <person name="Askin M."/>
            <person name="Barry K."/>
            <person name="Battaglia E."/>
            <person name="Bayram O."/>
            <person name="Benocci T."/>
            <person name="Braus-Stromeyer S.A."/>
            <person name="Caldana C."/>
            <person name="Canovas D."/>
            <person name="Cerqueira G.C."/>
            <person name="Chen F."/>
            <person name="Chen W."/>
            <person name="Choi C."/>
            <person name="Clum A."/>
            <person name="Dos Santos R.A."/>
            <person name="Damasio A.R."/>
            <person name="Diallinas G."/>
            <person name="Emri T."/>
            <person name="Fekete E."/>
            <person name="Flipphi M."/>
            <person name="Freyberg S."/>
            <person name="Gallo A."/>
            <person name="Gournas C."/>
            <person name="Habgood R."/>
            <person name="Hainaut M."/>
            <person name="Harispe M.L."/>
            <person name="Henrissat B."/>
            <person name="Hilden K.S."/>
            <person name="Hope R."/>
            <person name="Hossain A."/>
            <person name="Karabika E."/>
            <person name="Karaffa L."/>
            <person name="Karanyi Z."/>
            <person name="Krasevec N."/>
            <person name="Kuo A."/>
            <person name="Kusch H."/>
            <person name="LaButti K."/>
            <person name="Lagendijk E.L."/>
            <person name="Lapidus A."/>
            <person name="Levasseur A."/>
            <person name="Lindquist E."/>
            <person name="Lipzen A."/>
            <person name="Logrieco A.F."/>
            <person name="MacCabe A."/>
            <person name="Maekelae M.R."/>
            <person name="Malavazi I."/>
            <person name="Melin P."/>
            <person name="Meyer V."/>
            <person name="Mielnichuk N."/>
            <person name="Miskei M."/>
            <person name="Molnar A.P."/>
            <person name="Mule G."/>
            <person name="Ngan C.Y."/>
            <person name="Orejas M."/>
            <person name="Orosz E."/>
            <person name="Ouedraogo J.P."/>
            <person name="Overkamp K.M."/>
            <person name="Park H.-S."/>
            <person name="Perrone G."/>
            <person name="Piumi F."/>
            <person name="Punt P.J."/>
            <person name="Ram A.F."/>
            <person name="Ramon A."/>
            <person name="Rauscher S."/>
            <person name="Record E."/>
            <person name="Riano-Pachon D.M."/>
            <person name="Robert V."/>
            <person name="Roehrig J."/>
            <person name="Ruller R."/>
            <person name="Salamov A."/>
            <person name="Salih N.S."/>
            <person name="Samson R.A."/>
            <person name="Sandor E."/>
            <person name="Sanguinetti M."/>
            <person name="Schuetze T."/>
            <person name="Sepcic K."/>
            <person name="Shelest E."/>
            <person name="Sherlock G."/>
            <person name="Sophianopoulou V."/>
            <person name="Squina F.M."/>
            <person name="Sun H."/>
            <person name="Susca A."/>
            <person name="Todd R.B."/>
            <person name="Tsang A."/>
            <person name="Unkles S.E."/>
            <person name="van de Wiele N."/>
            <person name="van Rossen-Uffink D."/>
            <person name="Oliveira J.V."/>
            <person name="Vesth T.C."/>
            <person name="Visser J."/>
            <person name="Yu J.-H."/>
            <person name="Zhou M."/>
            <person name="Andersen M.R."/>
            <person name="Archer D.B."/>
            <person name="Baker S.E."/>
            <person name="Benoit I."/>
            <person name="Brakhage A.A."/>
            <person name="Braus G.H."/>
            <person name="Fischer R."/>
            <person name="Frisvad J.C."/>
            <person name="Goldman G.H."/>
            <person name="Houbraken J."/>
            <person name="Oakley B."/>
            <person name="Pocsi I."/>
            <person name="Scazzocchio C."/>
            <person name="Seiboth B."/>
            <person name="vanKuyk P.A."/>
            <person name="Wortman J."/>
            <person name="Dyer P.S."/>
            <person name="Grigoriev I.V."/>
        </authorList>
    </citation>
    <scope>NUCLEOTIDE SEQUENCE [LARGE SCALE GENOMIC DNA]</scope>
    <source>
        <strain evidence="2">DTO 134E9</strain>
    </source>
</reference>
<sequence length="351" mass="41476">MMDYLYCILCGLFIKEASDSKLDIFLEDANWKGSYHGEGLLYVKPDELEKKYFVRTPSLWRSLYRLIIYDRSIQGYRVTGIGQRAVSSELAQPPLDEYQAALGAPEGTEPGLAQYTVSNTEFWYENLSPKKDWRDLALAIHTRCWDLARFHHKSDIENDMGLFVAMMLQRAFQGNMIRDGVEEFFEEQVAQDPFRHPEIYRAAQKALKRRNKQKQTQQKPLCNENGTASLLSLPLDIVYILFDQLEHFDLWNLVQAIHWPIPHSYWGHRAGEYLKYMDEILMLDLDWAYLCLELERLDRTLFIFRTRTRVLQSLRNISNSMSLDQMRRIERRYKPVHPRDVINGIQYSSWD</sequence>
<name>A0A1L9S329_ASPWE</name>
<proteinExistence type="predicted"/>
<evidence type="ECO:0000313" key="1">
    <source>
        <dbReference type="EMBL" id="OJJ41549.1"/>
    </source>
</evidence>
<accession>A0A1L9S329</accession>